<dbReference type="Pfam" id="PF16182">
    <property type="entry name" value="AbLIM_anchor"/>
    <property type="match status" value="1"/>
</dbReference>
<evidence type="ECO:0000313" key="4">
    <source>
        <dbReference type="Proteomes" id="UP000228934"/>
    </source>
</evidence>
<organism evidence="3 4">
    <name type="scientific">Aquarana catesbeiana</name>
    <name type="common">American bullfrog</name>
    <name type="synonym">Rana catesbeiana</name>
    <dbReference type="NCBI Taxonomy" id="8400"/>
    <lineage>
        <taxon>Eukaryota</taxon>
        <taxon>Metazoa</taxon>
        <taxon>Chordata</taxon>
        <taxon>Craniata</taxon>
        <taxon>Vertebrata</taxon>
        <taxon>Euteleostomi</taxon>
        <taxon>Amphibia</taxon>
        <taxon>Batrachia</taxon>
        <taxon>Anura</taxon>
        <taxon>Neobatrachia</taxon>
        <taxon>Ranoidea</taxon>
        <taxon>Ranidae</taxon>
        <taxon>Aquarana</taxon>
    </lineage>
</organism>
<feature type="compositionally biased region" description="Low complexity" evidence="1">
    <location>
        <begin position="1"/>
        <end position="11"/>
    </location>
</feature>
<accession>A0A2G9S079</accession>
<feature type="non-terminal residue" evidence="3">
    <location>
        <position position="113"/>
    </location>
</feature>
<evidence type="ECO:0000313" key="3">
    <source>
        <dbReference type="EMBL" id="PIO33569.1"/>
    </source>
</evidence>
<protein>
    <recommendedName>
        <fullName evidence="2">Putative adherens-junction anchoring domain-containing protein</fullName>
    </recommendedName>
</protein>
<dbReference type="PANTHER" id="PTHR24213">
    <property type="entry name" value="ACTIN-BINDING LIM PROTEIN"/>
    <property type="match status" value="1"/>
</dbReference>
<proteinExistence type="predicted"/>
<feature type="region of interest" description="Disordered" evidence="1">
    <location>
        <begin position="1"/>
        <end position="99"/>
    </location>
</feature>
<dbReference type="Proteomes" id="UP000228934">
    <property type="component" value="Unassembled WGS sequence"/>
</dbReference>
<name>A0A2G9S079_AQUCT</name>
<dbReference type="InterPro" id="IPR032402">
    <property type="entry name" value="AbLIM_anchor"/>
</dbReference>
<evidence type="ECO:0000259" key="2">
    <source>
        <dbReference type="Pfam" id="PF16182"/>
    </source>
</evidence>
<dbReference type="GO" id="GO:0030032">
    <property type="term" value="P:lamellipodium assembly"/>
    <property type="evidence" value="ECO:0007669"/>
    <property type="project" value="TreeGrafter"/>
</dbReference>
<dbReference type="GO" id="GO:0015629">
    <property type="term" value="C:actin cytoskeleton"/>
    <property type="evidence" value="ECO:0007669"/>
    <property type="project" value="TreeGrafter"/>
</dbReference>
<dbReference type="OrthoDB" id="1746725at2759"/>
<dbReference type="GO" id="GO:0051015">
    <property type="term" value="F:actin filament binding"/>
    <property type="evidence" value="ECO:0007669"/>
    <property type="project" value="TreeGrafter"/>
</dbReference>
<keyword evidence="4" id="KW-1185">Reference proteome</keyword>
<feature type="compositionally biased region" description="Polar residues" evidence="1">
    <location>
        <begin position="77"/>
        <end position="94"/>
    </location>
</feature>
<feature type="compositionally biased region" description="Polar residues" evidence="1">
    <location>
        <begin position="43"/>
        <end position="52"/>
    </location>
</feature>
<sequence length="113" mass="12483">MISYSPYISYSSDDRHSYGESPQLLSPTPTESDLEDRSLKQYRASSPSSTGSVGYGRYTPTSHSPQHYSRPVGTEPFGTSSCTSLSQHTSPTSTLRHHYIPFFKGKDRSASVL</sequence>
<dbReference type="PANTHER" id="PTHR24213:SF6">
    <property type="entry name" value="ACTIN-BINDING LIM PROTEIN 2"/>
    <property type="match status" value="1"/>
</dbReference>
<dbReference type="InterPro" id="IPR051618">
    <property type="entry name" value="Actin-binding_LIM"/>
</dbReference>
<evidence type="ECO:0000256" key="1">
    <source>
        <dbReference type="SAM" id="MobiDB-lite"/>
    </source>
</evidence>
<dbReference type="EMBL" id="KV929169">
    <property type="protein sequence ID" value="PIO33569.1"/>
    <property type="molecule type" value="Genomic_DNA"/>
</dbReference>
<dbReference type="AlphaFoldDB" id="A0A2G9S079"/>
<reference evidence="4" key="1">
    <citation type="journal article" date="2017" name="Nat. Commun.">
        <title>The North American bullfrog draft genome provides insight into hormonal regulation of long noncoding RNA.</title>
        <authorList>
            <person name="Hammond S.A."/>
            <person name="Warren R.L."/>
            <person name="Vandervalk B.P."/>
            <person name="Kucuk E."/>
            <person name="Khan H."/>
            <person name="Gibb E.A."/>
            <person name="Pandoh P."/>
            <person name="Kirk H."/>
            <person name="Zhao Y."/>
            <person name="Jones M."/>
            <person name="Mungall A.J."/>
            <person name="Coope R."/>
            <person name="Pleasance S."/>
            <person name="Moore R.A."/>
            <person name="Holt R.A."/>
            <person name="Round J.M."/>
            <person name="Ohora S."/>
            <person name="Walle B.V."/>
            <person name="Veldhoen N."/>
            <person name="Helbing C.C."/>
            <person name="Birol I."/>
        </authorList>
    </citation>
    <scope>NUCLEOTIDE SEQUENCE [LARGE SCALE GENOMIC DNA]</scope>
</reference>
<feature type="domain" description="Putative adherens-junction anchoring" evidence="2">
    <location>
        <begin position="1"/>
        <end position="101"/>
    </location>
</feature>
<gene>
    <name evidence="3" type="ORF">AB205_0202540</name>
</gene>